<proteinExistence type="predicted"/>
<sequence length="131" mass="14490">MEAISGATNIFLSGGLVTNKYLTLKFISRPSRRELTICQIVHGDIHPGNVVLPPPLDSDIERLLEQEPLEHRICRKDGAPTSRLLPERVTEPVDIGYGVGQVQIIDLGTVLPFLVDSWQLGLTLYFILTDG</sequence>
<dbReference type="Proteomes" id="UP000288725">
    <property type="component" value="Chromosome 3"/>
</dbReference>
<comment type="caution">
    <text evidence="2">The sequence shown here is derived from an EMBL/GenBank/DDBJ whole genome shotgun (WGS) entry which is preliminary data.</text>
</comment>
<dbReference type="GO" id="GO:0005524">
    <property type="term" value="F:ATP binding"/>
    <property type="evidence" value="ECO:0007669"/>
    <property type="project" value="InterPro"/>
</dbReference>
<protein>
    <recommendedName>
        <fullName evidence="1">Protein kinase domain-containing protein</fullName>
    </recommendedName>
</protein>
<organism evidence="2 3">
    <name type="scientific">Verticillium dahliae</name>
    <name type="common">Verticillium wilt</name>
    <dbReference type="NCBI Taxonomy" id="27337"/>
    <lineage>
        <taxon>Eukaryota</taxon>
        <taxon>Fungi</taxon>
        <taxon>Dikarya</taxon>
        <taxon>Ascomycota</taxon>
        <taxon>Pezizomycotina</taxon>
        <taxon>Sordariomycetes</taxon>
        <taxon>Hypocreomycetidae</taxon>
        <taxon>Glomerellales</taxon>
        <taxon>Plectosphaerellaceae</taxon>
        <taxon>Verticillium</taxon>
    </lineage>
</organism>
<evidence type="ECO:0000313" key="2">
    <source>
        <dbReference type="EMBL" id="RXG44173.1"/>
    </source>
</evidence>
<name>A0A444RSG3_VERDA</name>
<accession>A0A444RSG3</accession>
<dbReference type="InterPro" id="IPR000719">
    <property type="entry name" value="Prot_kinase_dom"/>
</dbReference>
<dbReference type="EMBL" id="RSDZ01000095">
    <property type="protein sequence ID" value="RXG44173.1"/>
    <property type="molecule type" value="Genomic_DNA"/>
</dbReference>
<dbReference type="Gene3D" id="1.10.510.10">
    <property type="entry name" value="Transferase(Phosphotransferase) domain 1"/>
    <property type="match status" value="1"/>
</dbReference>
<dbReference type="SUPFAM" id="SSF56112">
    <property type="entry name" value="Protein kinase-like (PK-like)"/>
    <property type="match status" value="1"/>
</dbReference>
<dbReference type="GO" id="GO:0004672">
    <property type="term" value="F:protein kinase activity"/>
    <property type="evidence" value="ECO:0007669"/>
    <property type="project" value="InterPro"/>
</dbReference>
<evidence type="ECO:0000259" key="1">
    <source>
        <dbReference type="PROSITE" id="PS50011"/>
    </source>
</evidence>
<dbReference type="InterPro" id="IPR011009">
    <property type="entry name" value="Kinase-like_dom_sf"/>
</dbReference>
<dbReference type="AlphaFoldDB" id="A0A444RSG3"/>
<evidence type="ECO:0000313" key="3">
    <source>
        <dbReference type="Proteomes" id="UP000288725"/>
    </source>
</evidence>
<dbReference type="PROSITE" id="PS50011">
    <property type="entry name" value="PROTEIN_KINASE_DOM"/>
    <property type="match status" value="1"/>
</dbReference>
<gene>
    <name evidence="2" type="ORF">VDGE_30482</name>
</gene>
<reference evidence="2 3" key="1">
    <citation type="submission" date="2018-12" db="EMBL/GenBank/DDBJ databases">
        <title>Genome of Verticillium dahliae isolate Getta Getta.</title>
        <authorList>
            <person name="Gardiner D.M."/>
        </authorList>
    </citation>
    <scope>NUCLEOTIDE SEQUENCE [LARGE SCALE GENOMIC DNA]</scope>
    <source>
        <strain evidence="2 3">Getta Getta</strain>
    </source>
</reference>
<feature type="domain" description="Protein kinase" evidence="1">
    <location>
        <begin position="1"/>
        <end position="131"/>
    </location>
</feature>